<dbReference type="RefSeq" id="XP_014180011.1">
    <property type="nucleotide sequence ID" value="XM_014324536.1"/>
</dbReference>
<comment type="caution">
    <text evidence="15">The sequence shown here is derived from an EMBL/GenBank/DDBJ whole genome shotgun (WGS) entry which is preliminary data.</text>
</comment>
<feature type="domain" description="C2H2-type" evidence="14">
    <location>
        <begin position="94"/>
        <end position="118"/>
    </location>
</feature>
<keyword evidence="6" id="KW-0862">Zinc</keyword>
<dbReference type="KEGG" id="tasa:A1Q1_01497"/>
<evidence type="ECO:0000256" key="1">
    <source>
        <dbReference type="ARBA" id="ARBA00004123"/>
    </source>
</evidence>
<dbReference type="SUPFAM" id="SSF57667">
    <property type="entry name" value="beta-beta-alpha zinc fingers"/>
    <property type="match status" value="1"/>
</dbReference>
<sequence>MSQQPATMASAEASSNSNNSGENPLASLPTPVPDPITGRLDPNDPAVKALTDAALNMDKSKIPRPYKCPLCDRAFYRLEHQTRHIRTHTGEKPHACTHPGCDKRFSRSDELTRHARIHLPPATENGSKKAARHEEDDQHRETDERRGHLPHLGPSYGMDFDRHDYANPYLPPLPMNNGGGGSGMNDISALAAAASDQLYELERHEAFRRAEYELRHRQIAAGAGRTKSNGGSPGASGAYGFSNERDRFTQGAPSTPNGGQVVFPVSAPQPPTANHPAVPAGTLADPTYLLPPTCCHEDCHKSYRKRLKVARQTAACPNCLTPAHHAGGHGGHGTGGAGHGPASGGGNDHSSNSSTPKERSNLGSSEDLTKLSGNGPSGNNYHLHHANLQQQLARLQQQHTMSLQKGSGSSSRSSHHSKPHHHINPYPVNMHSHRSTHASLAPSADVSRAASPESDDSSDDEMHPGHRSVELPHGSPVLAGMRGMNLFGARNAATAPVSMNASPVTSRAPSPIEGHSASSGKHGHGSHTARDAKNRSHPYGHPSHHHHHHHHHSHPHSSHGSVPNSPLVSATKSRMSPPKLPEPHKSVEEILNSSAIPPPPPPSDRTLPPPHTSASFSSVPSVSYSLSVGSAHGSPVGSRASSPVHTTSSSSQHSQLAHSVRAAFGMTPMFRGSETPSTVTTNPSPKSVIGHSSPPPKLAPLSGGAHQSDVKPSLPSFSRGPSPVHLMELDGQA</sequence>
<feature type="region of interest" description="Disordered" evidence="13">
    <location>
        <begin position="498"/>
        <end position="733"/>
    </location>
</feature>
<dbReference type="Gene3D" id="3.30.160.60">
    <property type="entry name" value="Classic Zinc Finger"/>
    <property type="match status" value="2"/>
</dbReference>
<organism evidence="15 16">
    <name type="scientific">Trichosporon asahii var. asahii (strain ATCC 90039 / CBS 2479 / JCM 2466 / KCTC 7840 / NBRC 103889/ NCYC 2677 / UAMH 7654)</name>
    <name type="common">Yeast</name>
    <dbReference type="NCBI Taxonomy" id="1186058"/>
    <lineage>
        <taxon>Eukaryota</taxon>
        <taxon>Fungi</taxon>
        <taxon>Dikarya</taxon>
        <taxon>Basidiomycota</taxon>
        <taxon>Agaricomycotina</taxon>
        <taxon>Tremellomycetes</taxon>
        <taxon>Trichosporonales</taxon>
        <taxon>Trichosporonaceae</taxon>
        <taxon>Trichosporon</taxon>
    </lineage>
</organism>
<dbReference type="AlphaFoldDB" id="J6F2I1"/>
<feature type="region of interest" description="Disordered" evidence="13">
    <location>
        <begin position="329"/>
        <end position="477"/>
    </location>
</feature>
<feature type="compositionally biased region" description="Basic residues" evidence="13">
    <location>
        <begin position="413"/>
        <end position="423"/>
    </location>
</feature>
<evidence type="ECO:0000256" key="5">
    <source>
        <dbReference type="ARBA" id="ARBA00022771"/>
    </source>
</evidence>
<dbReference type="InterPro" id="IPR013087">
    <property type="entry name" value="Znf_C2H2_type"/>
</dbReference>
<protein>
    <submittedName>
        <fullName evidence="15">DNA-binding protein cre-1</fullName>
    </submittedName>
</protein>
<dbReference type="OrthoDB" id="654211at2759"/>
<dbReference type="GO" id="GO:0005634">
    <property type="term" value="C:nucleus"/>
    <property type="evidence" value="ECO:0007669"/>
    <property type="project" value="UniProtKB-SubCell"/>
</dbReference>
<keyword evidence="7" id="KW-0805">Transcription regulation</keyword>
<dbReference type="InterPro" id="IPR036236">
    <property type="entry name" value="Znf_C2H2_sf"/>
</dbReference>
<dbReference type="FunFam" id="3.30.160.60:FF:000089">
    <property type="entry name" value="DNA-binding protein creA"/>
    <property type="match status" value="1"/>
</dbReference>
<dbReference type="HOGENOM" id="CLU_405966_0_0_1"/>
<evidence type="ECO:0000313" key="16">
    <source>
        <dbReference type="Proteomes" id="UP000002748"/>
    </source>
</evidence>
<keyword evidence="8 15" id="KW-0238">DNA-binding</keyword>
<feature type="compositionally biased region" description="Polar residues" evidence="13">
    <location>
        <begin position="562"/>
        <end position="574"/>
    </location>
</feature>
<dbReference type="PROSITE" id="PS00028">
    <property type="entry name" value="ZINC_FINGER_C2H2_1"/>
    <property type="match status" value="2"/>
</dbReference>
<dbReference type="SMART" id="SM00355">
    <property type="entry name" value="ZnF_C2H2"/>
    <property type="match status" value="2"/>
</dbReference>
<feature type="compositionally biased region" description="Basic and acidic residues" evidence="13">
    <location>
        <begin position="460"/>
        <end position="470"/>
    </location>
</feature>
<comment type="similarity">
    <text evidence="11">Belongs to the creA/MIG C2H2-type zinc-finger protein family.</text>
</comment>
<accession>J6F2I1</accession>
<evidence type="ECO:0000256" key="2">
    <source>
        <dbReference type="ARBA" id="ARBA00022491"/>
    </source>
</evidence>
<name>J6F2I1_TRIAS</name>
<dbReference type="GeneID" id="25985011"/>
<dbReference type="VEuPathDB" id="FungiDB:A1Q1_01497"/>
<evidence type="ECO:0000256" key="12">
    <source>
        <dbReference type="PROSITE-ProRule" id="PRU00042"/>
    </source>
</evidence>
<dbReference type="Pfam" id="PF00096">
    <property type="entry name" value="zf-C2H2"/>
    <property type="match status" value="2"/>
</dbReference>
<keyword evidence="2" id="KW-0678">Repressor</keyword>
<evidence type="ECO:0000256" key="9">
    <source>
        <dbReference type="ARBA" id="ARBA00023163"/>
    </source>
</evidence>
<dbReference type="FunFam" id="3.30.160.60:FF:000152">
    <property type="entry name" value="DNA-binding protein creA"/>
    <property type="match status" value="1"/>
</dbReference>
<evidence type="ECO:0000313" key="15">
    <source>
        <dbReference type="EMBL" id="EJT49402.1"/>
    </source>
</evidence>
<keyword evidence="10" id="KW-0539">Nucleus</keyword>
<feature type="region of interest" description="Disordered" evidence="13">
    <location>
        <begin position="221"/>
        <end position="279"/>
    </location>
</feature>
<keyword evidence="4" id="KW-0677">Repeat</keyword>
<evidence type="ECO:0000259" key="14">
    <source>
        <dbReference type="PROSITE" id="PS50157"/>
    </source>
</evidence>
<feature type="region of interest" description="Disordered" evidence="13">
    <location>
        <begin position="117"/>
        <end position="152"/>
    </location>
</feature>
<feature type="compositionally biased region" description="Low complexity" evidence="13">
    <location>
        <begin position="613"/>
        <end position="630"/>
    </location>
</feature>
<reference evidence="15 16" key="1">
    <citation type="journal article" date="2012" name="Eukaryot. Cell">
        <title>Draft genome sequence of CBS 2479, the standard type strain of Trichosporon asahii.</title>
        <authorList>
            <person name="Yang R.Y."/>
            <person name="Li H.T."/>
            <person name="Zhu H."/>
            <person name="Zhou G.P."/>
            <person name="Wang M."/>
            <person name="Wang L."/>
        </authorList>
    </citation>
    <scope>NUCLEOTIDE SEQUENCE [LARGE SCALE GENOMIC DNA]</scope>
    <source>
        <strain evidence="16">ATCC 90039 / CBS 2479 / JCM 2466 / KCTC 7840 / NCYC 2677 / UAMH 7654</strain>
    </source>
</reference>
<dbReference type="GO" id="GO:0000978">
    <property type="term" value="F:RNA polymerase II cis-regulatory region sequence-specific DNA binding"/>
    <property type="evidence" value="ECO:0007669"/>
    <property type="project" value="TreeGrafter"/>
</dbReference>
<dbReference type="Proteomes" id="UP000002748">
    <property type="component" value="Unassembled WGS sequence"/>
</dbReference>
<dbReference type="GO" id="GO:0005737">
    <property type="term" value="C:cytoplasm"/>
    <property type="evidence" value="ECO:0007669"/>
    <property type="project" value="TreeGrafter"/>
</dbReference>
<proteinExistence type="inferred from homology"/>
<dbReference type="PANTHER" id="PTHR47428:SF1">
    <property type="entry name" value="REGULATORY PROTEIN MIG1-RELATED"/>
    <property type="match status" value="1"/>
</dbReference>
<evidence type="ECO:0000256" key="4">
    <source>
        <dbReference type="ARBA" id="ARBA00022737"/>
    </source>
</evidence>
<feature type="region of interest" description="Disordered" evidence="13">
    <location>
        <begin position="1"/>
        <end position="45"/>
    </location>
</feature>
<evidence type="ECO:0000256" key="6">
    <source>
        <dbReference type="ARBA" id="ARBA00022833"/>
    </source>
</evidence>
<dbReference type="GO" id="GO:0000433">
    <property type="term" value="P:carbon catabolite repression of transcription from RNA polymerase II promoter by glucose"/>
    <property type="evidence" value="ECO:0007669"/>
    <property type="project" value="TreeGrafter"/>
</dbReference>
<evidence type="ECO:0000256" key="3">
    <source>
        <dbReference type="ARBA" id="ARBA00022723"/>
    </source>
</evidence>
<dbReference type="GO" id="GO:0008270">
    <property type="term" value="F:zinc ion binding"/>
    <property type="evidence" value="ECO:0007669"/>
    <property type="project" value="UniProtKB-KW"/>
</dbReference>
<evidence type="ECO:0000256" key="10">
    <source>
        <dbReference type="ARBA" id="ARBA00023242"/>
    </source>
</evidence>
<dbReference type="PROSITE" id="PS50157">
    <property type="entry name" value="ZINC_FINGER_C2H2_2"/>
    <property type="match status" value="2"/>
</dbReference>
<feature type="compositionally biased region" description="Polar residues" evidence="13">
    <location>
        <begin position="498"/>
        <end position="508"/>
    </location>
</feature>
<feature type="compositionally biased region" description="Low complexity" evidence="13">
    <location>
        <begin position="638"/>
        <end position="660"/>
    </location>
</feature>
<feature type="domain" description="C2H2-type" evidence="14">
    <location>
        <begin position="66"/>
        <end position="93"/>
    </location>
</feature>
<dbReference type="EMBL" id="ALBS01000172">
    <property type="protein sequence ID" value="EJT49402.1"/>
    <property type="molecule type" value="Genomic_DNA"/>
</dbReference>
<keyword evidence="5 12" id="KW-0863">Zinc-finger</keyword>
<evidence type="ECO:0000256" key="13">
    <source>
        <dbReference type="SAM" id="MobiDB-lite"/>
    </source>
</evidence>
<feature type="compositionally biased region" description="Polar residues" evidence="13">
    <location>
        <begin position="361"/>
        <end position="380"/>
    </location>
</feature>
<dbReference type="PANTHER" id="PTHR47428">
    <property type="entry name" value="REGULATORY PROTEIN MIG1-RELATED"/>
    <property type="match status" value="1"/>
</dbReference>
<feature type="compositionally biased region" description="Pro residues" evidence="13">
    <location>
        <begin position="596"/>
        <end position="611"/>
    </location>
</feature>
<gene>
    <name evidence="15" type="ORF">A1Q1_01497</name>
</gene>
<feature type="compositionally biased region" description="Low complexity" evidence="13">
    <location>
        <begin position="386"/>
        <end position="399"/>
    </location>
</feature>
<evidence type="ECO:0000256" key="8">
    <source>
        <dbReference type="ARBA" id="ARBA00023125"/>
    </source>
</evidence>
<feature type="compositionally biased region" description="Polar residues" evidence="13">
    <location>
        <begin position="674"/>
        <end position="685"/>
    </location>
</feature>
<feature type="compositionally biased region" description="Basic residues" evidence="13">
    <location>
        <begin position="535"/>
        <end position="557"/>
    </location>
</feature>
<evidence type="ECO:0000256" key="7">
    <source>
        <dbReference type="ARBA" id="ARBA00023015"/>
    </source>
</evidence>
<dbReference type="InterPro" id="IPR051007">
    <property type="entry name" value="creA/MIG_C2H2-ZnF"/>
</dbReference>
<evidence type="ECO:0000256" key="11">
    <source>
        <dbReference type="ARBA" id="ARBA00038023"/>
    </source>
</evidence>
<keyword evidence="9" id="KW-0804">Transcription</keyword>
<feature type="compositionally biased region" description="Low complexity" evidence="13">
    <location>
        <begin position="9"/>
        <end position="20"/>
    </location>
</feature>
<comment type="subcellular location">
    <subcellularLocation>
        <location evidence="1">Nucleus</location>
    </subcellularLocation>
</comment>
<keyword evidence="3" id="KW-0479">Metal-binding</keyword>
<feature type="compositionally biased region" description="Basic and acidic residues" evidence="13">
    <location>
        <begin position="132"/>
        <end position="147"/>
    </location>
</feature>
<feature type="compositionally biased region" description="Gly residues" evidence="13">
    <location>
        <begin position="329"/>
        <end position="347"/>
    </location>
</feature>